<dbReference type="GO" id="GO:0030496">
    <property type="term" value="C:midbody"/>
    <property type="evidence" value="ECO:0007669"/>
    <property type="project" value="TreeGrafter"/>
</dbReference>
<dbReference type="InterPro" id="IPR006869">
    <property type="entry name" value="DUF547"/>
</dbReference>
<dbReference type="EMBL" id="JACEEZ010014995">
    <property type="protein sequence ID" value="KAG0719140.1"/>
    <property type="molecule type" value="Genomic_DNA"/>
</dbReference>
<dbReference type="GO" id="GO:0005765">
    <property type="term" value="C:lysosomal membrane"/>
    <property type="evidence" value="ECO:0007669"/>
    <property type="project" value="TreeGrafter"/>
</dbReference>
<dbReference type="PANTHER" id="PTHR46591:SF1">
    <property type="entry name" value="ZINC FINGER FYVE DOMAIN-CONTAINING PROTEIN 26"/>
    <property type="match status" value="1"/>
</dbReference>
<sequence>MVPGSHAFASLDIFDDYLDGTLLTHGSRQLVYEAAPSGTNTKKKLGKDVEPAQVRGSSVESSSIINYLFAPSSSLITLSLANGNVERIEKIFRTFQLPDTTDKREAYLAMRLSQLRPKLSVTQSVTQQRSGRVRESKVVVGGGSSQDLLQSIGLLAREGSAHVGATNLIHDLITSLPPPVPKGIPEAAVAVECPVIASFLTPMALVLADLALTVDVTETTATYIMEQIFQRKPGKHQEHKHVETCVGVIGYYPLLQQLGDTCRAIVSLQESEPQPEVKGPVSNSGKDVHENVQFGLAEQAATPFSLLMSSLPLKDVALTAYVHGWSKVLSSVCGVQERLCNTTMDKQDQTHDRQSLNSQINQTHFAYKTLLHTLSSEASHLYNSPSRDKSVPKFGAYVRSFYQYLQLLSAMVTQHAEKRFLGKMNSYFSLLADRPVEILGSLIFQECVDPVRLEPIASKMKLSLTAMILQYCCPRFSISQESFHSTTLPTRTQEKVHALGFVMEKERVVMNAGTTVCQEGVYGELVVQGLLTSLLSSLHEASQPSTVISHTGLRASVLNDDAAPRFLTLPDITVALRDTADLAAVDFNKMPPGRETVVFFINLANLMFIHAGLLNHVLYPSSRPSPEACGLFSNHQLERICAMKRLGYRVGHLGFVSLYDVLYTILQLQNPLSSILVQNDPINRVSICESNLICTKLLHKREEVTAISELLEPLSSRVSFCVTQGTPVSPRVQVLFVDRMEEQLEEAVQEHMRLFFIAQSKRKRKQSIEVHEHHTKKSLDKCKVVTSRTVLDYLAAHPTGIVAGLQKLQKSMPLEMAAVVQEFISELSKGKQLEIDVLDREGNRGIVLEIFESFEEENVLNIMQDEGRGVSSPTEPCGPLWQGNKLPQAVLAYLHKQCPLLSFIVQVFHQTTELGKKDDRTATDENLDYADTWLNILYPPSLGVKPPIEETKKFWIVKNMFSLSRHKALARICGNNKVISALCSSPDVSSIWDLADSLVGSGSITRGHRRQLQQHAAALVEVLRALPPSTRESHPDLTLFLDQLLVFLVQSTPAQGEAGPWSFASQIADSETRYAVVMEAHRAWPSDPAQELLCVVALDPSLPTALQQVADVRARKLNLYEKVRAKPSFVHCVDKYNLSTLNNTITIFF</sequence>
<dbReference type="Proteomes" id="UP000770661">
    <property type="component" value="Unassembled WGS sequence"/>
</dbReference>
<accession>A0A8J4Y133</accession>
<comment type="caution">
    <text evidence="2">The sequence shown here is derived from an EMBL/GenBank/DDBJ whole genome shotgun (WGS) entry which is preliminary data.</text>
</comment>
<dbReference type="GO" id="GO:0000724">
    <property type="term" value="P:double-strand break repair via homologous recombination"/>
    <property type="evidence" value="ECO:0007669"/>
    <property type="project" value="InterPro"/>
</dbReference>
<name>A0A8J4Y133_CHIOP</name>
<dbReference type="Pfam" id="PF04784">
    <property type="entry name" value="DUF547"/>
    <property type="match status" value="1"/>
</dbReference>
<evidence type="ECO:0000259" key="1">
    <source>
        <dbReference type="Pfam" id="PF04784"/>
    </source>
</evidence>
<proteinExistence type="predicted"/>
<dbReference type="GO" id="GO:0032266">
    <property type="term" value="F:phosphatidylinositol-3-phosphate binding"/>
    <property type="evidence" value="ECO:0007669"/>
    <property type="project" value="InterPro"/>
</dbReference>
<protein>
    <recommendedName>
        <fullName evidence="1">DUF547 domain-containing protein</fullName>
    </recommendedName>
</protein>
<dbReference type="InterPro" id="IPR028730">
    <property type="entry name" value="ZFYVE26"/>
</dbReference>
<feature type="domain" description="DUF547" evidence="1">
    <location>
        <begin position="594"/>
        <end position="750"/>
    </location>
</feature>
<evidence type="ECO:0000313" key="3">
    <source>
        <dbReference type="Proteomes" id="UP000770661"/>
    </source>
</evidence>
<dbReference type="PANTHER" id="PTHR46591">
    <property type="entry name" value="ZINC FINGER FYVE DOMAIN-CONTAINING PROTEIN 26"/>
    <property type="match status" value="1"/>
</dbReference>
<dbReference type="GO" id="GO:0005813">
    <property type="term" value="C:centrosome"/>
    <property type="evidence" value="ECO:0007669"/>
    <property type="project" value="TreeGrafter"/>
</dbReference>
<organism evidence="2 3">
    <name type="scientific">Chionoecetes opilio</name>
    <name type="common">Atlantic snow crab</name>
    <name type="synonym">Cancer opilio</name>
    <dbReference type="NCBI Taxonomy" id="41210"/>
    <lineage>
        <taxon>Eukaryota</taxon>
        <taxon>Metazoa</taxon>
        <taxon>Ecdysozoa</taxon>
        <taxon>Arthropoda</taxon>
        <taxon>Crustacea</taxon>
        <taxon>Multicrustacea</taxon>
        <taxon>Malacostraca</taxon>
        <taxon>Eumalacostraca</taxon>
        <taxon>Eucarida</taxon>
        <taxon>Decapoda</taxon>
        <taxon>Pleocyemata</taxon>
        <taxon>Brachyura</taxon>
        <taxon>Eubrachyura</taxon>
        <taxon>Majoidea</taxon>
        <taxon>Majidae</taxon>
        <taxon>Chionoecetes</taxon>
    </lineage>
</organism>
<dbReference type="OrthoDB" id="6514509at2759"/>
<dbReference type="GO" id="GO:0000281">
    <property type="term" value="P:mitotic cytokinesis"/>
    <property type="evidence" value="ECO:0007669"/>
    <property type="project" value="InterPro"/>
</dbReference>
<reference evidence="2" key="1">
    <citation type="submission" date="2020-07" db="EMBL/GenBank/DDBJ databases">
        <title>The High-quality genome of the commercially important snow crab, Chionoecetes opilio.</title>
        <authorList>
            <person name="Jeong J.-H."/>
            <person name="Ryu S."/>
        </authorList>
    </citation>
    <scope>NUCLEOTIDE SEQUENCE</scope>
    <source>
        <strain evidence="2">MADBK_172401_WGS</strain>
        <tissue evidence="2">Digestive gland</tissue>
    </source>
</reference>
<gene>
    <name evidence="2" type="ORF">GWK47_051094</name>
</gene>
<evidence type="ECO:0000313" key="2">
    <source>
        <dbReference type="EMBL" id="KAG0719140.1"/>
    </source>
</evidence>
<keyword evidence="3" id="KW-1185">Reference proteome</keyword>
<dbReference type="GO" id="GO:0032465">
    <property type="term" value="P:regulation of cytokinesis"/>
    <property type="evidence" value="ECO:0007669"/>
    <property type="project" value="TreeGrafter"/>
</dbReference>
<dbReference type="AlphaFoldDB" id="A0A8J4Y133"/>